<accession>A0ABV1L2J3</accession>
<keyword evidence="1" id="KW-0223">Dioxygenase</keyword>
<dbReference type="PANTHER" id="PTHR20883">
    <property type="entry name" value="PHYTANOYL-COA DIOXYGENASE DOMAIN CONTAINING 1"/>
    <property type="match status" value="1"/>
</dbReference>
<keyword evidence="2" id="KW-1185">Reference proteome</keyword>
<dbReference type="PANTHER" id="PTHR20883:SF48">
    <property type="entry name" value="ECTOINE DIOXYGENASE"/>
    <property type="match status" value="1"/>
</dbReference>
<dbReference type="GO" id="GO:0051213">
    <property type="term" value="F:dioxygenase activity"/>
    <property type="evidence" value="ECO:0007669"/>
    <property type="project" value="UniProtKB-KW"/>
</dbReference>
<dbReference type="RefSeq" id="WP_232184529.1">
    <property type="nucleotide sequence ID" value="NZ_JAIOAP010000003.1"/>
</dbReference>
<reference evidence="1 2" key="1">
    <citation type="journal article" date="2023" name="Genome Announc.">
        <title>Pan-Genome Analyses of the Genus Cohnella and Proposal of the Novel Species Cohnella silvisoli sp. nov., Isolated from Forest Soil.</title>
        <authorList>
            <person name="Wang C."/>
            <person name="Mao L."/>
            <person name="Bao G."/>
            <person name="Zhu H."/>
        </authorList>
    </citation>
    <scope>NUCLEOTIDE SEQUENCE [LARGE SCALE GENOMIC DNA]</scope>
    <source>
        <strain evidence="1 2">NL03-T5-1</strain>
    </source>
</reference>
<dbReference type="InterPro" id="IPR008775">
    <property type="entry name" value="Phytyl_CoA_dOase-like"/>
</dbReference>
<keyword evidence="1" id="KW-0560">Oxidoreductase</keyword>
<gene>
    <name evidence="1" type="ORF">QJS35_29445</name>
</gene>
<dbReference type="EMBL" id="JASKHM010000022">
    <property type="protein sequence ID" value="MEQ4486505.1"/>
    <property type="molecule type" value="Genomic_DNA"/>
</dbReference>
<evidence type="ECO:0000313" key="2">
    <source>
        <dbReference type="Proteomes" id="UP001493487"/>
    </source>
</evidence>
<proteinExistence type="predicted"/>
<organism evidence="1 2">
    <name type="scientific">Cohnella silvisoli</name>
    <dbReference type="NCBI Taxonomy" id="2873699"/>
    <lineage>
        <taxon>Bacteria</taxon>
        <taxon>Bacillati</taxon>
        <taxon>Bacillota</taxon>
        <taxon>Bacilli</taxon>
        <taxon>Bacillales</taxon>
        <taxon>Paenibacillaceae</taxon>
        <taxon>Cohnella</taxon>
    </lineage>
</organism>
<dbReference type="Gene3D" id="2.60.120.620">
    <property type="entry name" value="q2cbj1_9rhob like domain"/>
    <property type="match status" value="1"/>
</dbReference>
<dbReference type="Pfam" id="PF05721">
    <property type="entry name" value="PhyH"/>
    <property type="match status" value="1"/>
</dbReference>
<name>A0ABV1L2J3_9BACL</name>
<dbReference type="Proteomes" id="UP001493487">
    <property type="component" value="Unassembled WGS sequence"/>
</dbReference>
<protein>
    <submittedName>
        <fullName evidence="1">Phytanoyl-CoA dioxygenase family protein</fullName>
    </submittedName>
</protein>
<comment type="caution">
    <text evidence="1">The sequence shown here is derived from an EMBL/GenBank/DDBJ whole genome shotgun (WGS) entry which is preliminary data.</text>
</comment>
<dbReference type="SUPFAM" id="SSF51197">
    <property type="entry name" value="Clavaminate synthase-like"/>
    <property type="match status" value="1"/>
</dbReference>
<evidence type="ECO:0000313" key="1">
    <source>
        <dbReference type="EMBL" id="MEQ4486505.1"/>
    </source>
</evidence>
<sequence>MKEAWARQYEQDGYVVIQGLFGEDEMKACKEEIRRIVERKDGAGKADGYAMHGVFVGLAKESELFRRMAVDTRLAEVLKAIIGEQALFLSDKVVAKDAKKDFASPWHQDWMYWEGSHKLSVWIALDEATPENGCLRMIPGSHRTAVSHALHIDSRESFASRLRPEDIDESKVVAIPAKVGTAVFFHDLTIHASYSNVSGKDRWALISTYKDAADPDPDLPWAYPIPVV</sequence>